<dbReference type="Proteomes" id="UP000663887">
    <property type="component" value="Unassembled WGS sequence"/>
</dbReference>
<evidence type="ECO:0000256" key="7">
    <source>
        <dbReference type="ARBA" id="ARBA00023136"/>
    </source>
</evidence>
<protein>
    <recommendedName>
        <fullName evidence="10">Na+/H+ antiporter NhaC-like C-terminal domain-containing protein</fullName>
    </recommendedName>
</protein>
<dbReference type="InterPro" id="IPR052180">
    <property type="entry name" value="NhaC_Na-H+_Antiporter"/>
</dbReference>
<evidence type="ECO:0000256" key="4">
    <source>
        <dbReference type="ARBA" id="ARBA00022475"/>
    </source>
</evidence>
<dbReference type="PANTHER" id="PTHR33451:SF5">
    <property type="entry name" value="NA+_H+ ANTIPORTER"/>
    <property type="match status" value="1"/>
</dbReference>
<keyword evidence="6 9" id="KW-1133">Transmembrane helix</keyword>
<gene>
    <name evidence="12" type="ORF">UXM345_LOCUS4390</name>
    <name evidence="11" type="ORF">XDN619_LOCUS4791</name>
</gene>
<name>A0A819AVP9_9BILA</name>
<proteinExistence type="inferred from homology"/>
<keyword evidence="2" id="KW-0813">Transport</keyword>
<keyword evidence="7 9" id="KW-0472">Membrane</keyword>
<evidence type="ECO:0000256" key="8">
    <source>
        <dbReference type="ARBA" id="ARBA00038435"/>
    </source>
</evidence>
<dbReference type="Pfam" id="PF03553">
    <property type="entry name" value="Na_H_antiporter"/>
    <property type="match status" value="1"/>
</dbReference>
<dbReference type="EMBL" id="CAJOBF010000300">
    <property type="protein sequence ID" value="CAF3793737.1"/>
    <property type="molecule type" value="Genomic_DNA"/>
</dbReference>
<evidence type="ECO:0000259" key="10">
    <source>
        <dbReference type="Pfam" id="PF03553"/>
    </source>
</evidence>
<evidence type="ECO:0000313" key="12">
    <source>
        <dbReference type="EMBL" id="CAF3793737.1"/>
    </source>
</evidence>
<keyword evidence="5 9" id="KW-0812">Transmembrane</keyword>
<organism evidence="12 13">
    <name type="scientific">Rotaria magnacalcarata</name>
    <dbReference type="NCBI Taxonomy" id="392030"/>
    <lineage>
        <taxon>Eukaryota</taxon>
        <taxon>Metazoa</taxon>
        <taxon>Spiralia</taxon>
        <taxon>Gnathifera</taxon>
        <taxon>Rotifera</taxon>
        <taxon>Eurotatoria</taxon>
        <taxon>Bdelloidea</taxon>
        <taxon>Philodinida</taxon>
        <taxon>Philodinidae</taxon>
        <taxon>Rotaria</taxon>
    </lineage>
</organism>
<dbReference type="Proteomes" id="UP000663842">
    <property type="component" value="Unassembled WGS sequence"/>
</dbReference>
<dbReference type="GO" id="GO:0015297">
    <property type="term" value="F:antiporter activity"/>
    <property type="evidence" value="ECO:0007669"/>
    <property type="project" value="UniProtKB-KW"/>
</dbReference>
<evidence type="ECO:0000256" key="3">
    <source>
        <dbReference type="ARBA" id="ARBA00022449"/>
    </source>
</evidence>
<feature type="transmembrane region" description="Helical" evidence="9">
    <location>
        <begin position="36"/>
        <end position="63"/>
    </location>
</feature>
<evidence type="ECO:0000256" key="2">
    <source>
        <dbReference type="ARBA" id="ARBA00022448"/>
    </source>
</evidence>
<evidence type="ECO:0000256" key="5">
    <source>
        <dbReference type="ARBA" id="ARBA00022692"/>
    </source>
</evidence>
<evidence type="ECO:0000313" key="13">
    <source>
        <dbReference type="Proteomes" id="UP000663842"/>
    </source>
</evidence>
<evidence type="ECO:0000256" key="9">
    <source>
        <dbReference type="SAM" id="Phobius"/>
    </source>
</evidence>
<feature type="domain" description="Na+/H+ antiporter NhaC-like C-terminal" evidence="10">
    <location>
        <begin position="2"/>
        <end position="107"/>
    </location>
</feature>
<accession>A0A819AVP9</accession>
<dbReference type="PANTHER" id="PTHR33451">
    <property type="entry name" value="MALATE-2H(+)/NA(+)-LACTATE ANTIPORTER"/>
    <property type="match status" value="1"/>
</dbReference>
<keyword evidence="3" id="KW-0050">Antiport</keyword>
<dbReference type="InterPro" id="IPR018461">
    <property type="entry name" value="Na/H_Antiport_NhaC-like_C"/>
</dbReference>
<evidence type="ECO:0000256" key="1">
    <source>
        <dbReference type="ARBA" id="ARBA00004651"/>
    </source>
</evidence>
<dbReference type="EMBL" id="CAJNRG010001166">
    <property type="protein sequence ID" value="CAF2028466.1"/>
    <property type="molecule type" value="Genomic_DNA"/>
</dbReference>
<comment type="caution">
    <text evidence="12">The sequence shown here is derived from an EMBL/GenBank/DDBJ whole genome shotgun (WGS) entry which is preliminary data.</text>
</comment>
<dbReference type="AlphaFoldDB" id="A0A819AVP9"/>
<dbReference type="GO" id="GO:0005886">
    <property type="term" value="C:plasma membrane"/>
    <property type="evidence" value="ECO:0007669"/>
    <property type="project" value="UniProtKB-SubCell"/>
</dbReference>
<evidence type="ECO:0000313" key="11">
    <source>
        <dbReference type="EMBL" id="CAF2028466.1"/>
    </source>
</evidence>
<keyword evidence="4" id="KW-1003">Cell membrane</keyword>
<comment type="subcellular location">
    <subcellularLocation>
        <location evidence="1">Cell membrane</location>
        <topology evidence="1">Multi-pass membrane protein</topology>
    </subcellularLocation>
</comment>
<reference evidence="12" key="1">
    <citation type="submission" date="2021-02" db="EMBL/GenBank/DDBJ databases">
        <authorList>
            <person name="Nowell W R."/>
        </authorList>
    </citation>
    <scope>NUCLEOTIDE SEQUENCE</scope>
</reference>
<comment type="similarity">
    <text evidence="8">Belongs to the NhaC Na(+)/H(+) (TC 2.A.35) antiporter family.</text>
</comment>
<sequence>MCIIFLLAGGFSKVTNHIGSVDATVNMALSLIPSEFLLIGIFLVSAFISTAIGTSMGTIATIAPIAAGLSVQADFLPALSVATVVGGAMFGDNLSIISDTTIAAVMSQEADMKKN</sequence>
<evidence type="ECO:0000256" key="6">
    <source>
        <dbReference type="ARBA" id="ARBA00022989"/>
    </source>
</evidence>